<proteinExistence type="inferred from homology"/>
<keyword evidence="18" id="KW-1185">Reference proteome</keyword>
<evidence type="ECO:0000256" key="13">
    <source>
        <dbReference type="ARBA" id="ARBA00023157"/>
    </source>
</evidence>
<keyword evidence="6" id="KW-0285">Flavoprotein</keyword>
<evidence type="ECO:0000256" key="8">
    <source>
        <dbReference type="ARBA" id="ARBA00022824"/>
    </source>
</evidence>
<comment type="cofactor">
    <cofactor evidence="1">
        <name>FAD</name>
        <dbReference type="ChEBI" id="CHEBI:57692"/>
    </cofactor>
</comment>
<dbReference type="GO" id="GO:0071949">
    <property type="term" value="F:FAD binding"/>
    <property type="evidence" value="ECO:0007669"/>
    <property type="project" value="InterPro"/>
</dbReference>
<evidence type="ECO:0000256" key="9">
    <source>
        <dbReference type="ARBA" id="ARBA00022827"/>
    </source>
</evidence>
<evidence type="ECO:0000256" key="6">
    <source>
        <dbReference type="ARBA" id="ARBA00022630"/>
    </source>
</evidence>
<organism evidence="17 18">
    <name type="scientific">Ecytonucleospora hepatopenaei</name>
    <dbReference type="NCBI Taxonomy" id="646526"/>
    <lineage>
        <taxon>Eukaryota</taxon>
        <taxon>Fungi</taxon>
        <taxon>Fungi incertae sedis</taxon>
        <taxon>Microsporidia</taxon>
        <taxon>Enterocytozoonidae</taxon>
        <taxon>Ecytonucleospora</taxon>
    </lineage>
</organism>
<dbReference type="Proteomes" id="UP000192758">
    <property type="component" value="Unassembled WGS sequence"/>
</dbReference>
<comment type="similarity">
    <text evidence="3">Belongs to the EROs family.</text>
</comment>
<evidence type="ECO:0000256" key="11">
    <source>
        <dbReference type="ARBA" id="ARBA00023002"/>
    </source>
</evidence>
<dbReference type="InterPro" id="IPR007266">
    <property type="entry name" value="Ero1"/>
</dbReference>
<evidence type="ECO:0000313" key="17">
    <source>
        <dbReference type="EMBL" id="OQS54860.1"/>
    </source>
</evidence>
<sequence>MSRGLIMNKIFYKKFIKERLFTPMKIFLFSLQTLCTDFKETELEVESLNNEIYGDLRKLASTELYSKIKINFYDKCPRVKDDCTYTSCEVPTIKYGDKEGVIDLLSVIESFSPGIKHSNLVWNDIYKTTEDQNILKIISGLHFSVTTHIAAFHTKIFGFYVSNPRKFINRYNEVYKNNFLNLYKVVRTAVGHLKNIPADINDETRALSNKIRIKALPVIETSVTDVLDKCIACIACLNCEKCILWGTIQTRGLKSVVKVLNNKTLYRNDVIYLINLFRRLSESVKQSRRMKNVLFPNIYLPIVYYKQFTILILAIFLMVYMNIRRKLRKIKVE</sequence>
<keyword evidence="16" id="KW-1133">Transmembrane helix</keyword>
<comment type="caution">
    <text evidence="17">The sequence shown here is derived from an EMBL/GenBank/DDBJ whole genome shotgun (WGS) entry which is preliminary data.</text>
</comment>
<dbReference type="STRING" id="646526.A0A1W0E6H8"/>
<keyword evidence="8" id="KW-0256">Endoplasmic reticulum</keyword>
<dbReference type="GO" id="GO:0015035">
    <property type="term" value="F:protein-disulfide reductase activity"/>
    <property type="evidence" value="ECO:0007669"/>
    <property type="project" value="InterPro"/>
</dbReference>
<dbReference type="VEuPathDB" id="MicrosporidiaDB:EHP00_213"/>
<evidence type="ECO:0000256" key="4">
    <source>
        <dbReference type="ARBA" id="ARBA00011802"/>
    </source>
</evidence>
<evidence type="ECO:0000313" key="18">
    <source>
        <dbReference type="Proteomes" id="UP000192758"/>
    </source>
</evidence>
<dbReference type="PANTHER" id="PTHR12613">
    <property type="entry name" value="ERO1-RELATED"/>
    <property type="match status" value="1"/>
</dbReference>
<name>A0A1W0E6H8_9MICR</name>
<dbReference type="GO" id="GO:0005789">
    <property type="term" value="C:endoplasmic reticulum membrane"/>
    <property type="evidence" value="ECO:0007669"/>
    <property type="project" value="UniProtKB-SubCell"/>
</dbReference>
<dbReference type="EMBL" id="MNPJ01000016">
    <property type="protein sequence ID" value="OQS54860.1"/>
    <property type="molecule type" value="Genomic_DNA"/>
</dbReference>
<keyword evidence="14" id="KW-0325">Glycoprotein</keyword>
<dbReference type="GO" id="GO:0016972">
    <property type="term" value="F:thiol oxidase activity"/>
    <property type="evidence" value="ECO:0007669"/>
    <property type="project" value="InterPro"/>
</dbReference>
<evidence type="ECO:0000256" key="5">
    <source>
        <dbReference type="ARBA" id="ARBA00022448"/>
    </source>
</evidence>
<evidence type="ECO:0000256" key="2">
    <source>
        <dbReference type="ARBA" id="ARBA00004367"/>
    </source>
</evidence>
<dbReference type="InterPro" id="IPR037192">
    <property type="entry name" value="ERO1-like_sf"/>
</dbReference>
<dbReference type="OrthoDB" id="269384at2759"/>
<keyword evidence="10" id="KW-0249">Electron transport</keyword>
<evidence type="ECO:0000256" key="12">
    <source>
        <dbReference type="ARBA" id="ARBA00023136"/>
    </source>
</evidence>
<keyword evidence="15" id="KW-0676">Redox-active center</keyword>
<reference evidence="17 18" key="1">
    <citation type="journal article" date="2017" name="Environ. Microbiol.">
        <title>Decay of the glycolytic pathway and adaptation to intranuclear parasitism within Enterocytozoonidae microsporidia.</title>
        <authorList>
            <person name="Wiredu Boakye D."/>
            <person name="Jaroenlak P."/>
            <person name="Prachumwat A."/>
            <person name="Williams T.A."/>
            <person name="Bateman K.S."/>
            <person name="Itsathitphaisarn O."/>
            <person name="Sritunyalucksana K."/>
            <person name="Paszkiewicz K.H."/>
            <person name="Moore K.A."/>
            <person name="Stentiford G.D."/>
            <person name="Williams B.A."/>
        </authorList>
    </citation>
    <scope>NUCLEOTIDE SEQUENCE [LARGE SCALE GENOMIC DNA]</scope>
    <source>
        <strain evidence="17 18">TH1</strain>
    </source>
</reference>
<keyword evidence="12 16" id="KW-0472">Membrane</keyword>
<accession>A0A1W0E6H8</accession>
<keyword evidence="5" id="KW-0813">Transport</keyword>
<dbReference type="PANTHER" id="PTHR12613:SF0">
    <property type="entry name" value="ERO1-LIKE PROTEIN"/>
    <property type="match status" value="1"/>
</dbReference>
<evidence type="ECO:0000256" key="7">
    <source>
        <dbReference type="ARBA" id="ARBA00022729"/>
    </source>
</evidence>
<dbReference type="GO" id="GO:0034975">
    <property type="term" value="P:protein folding in endoplasmic reticulum"/>
    <property type="evidence" value="ECO:0007669"/>
    <property type="project" value="InterPro"/>
</dbReference>
<evidence type="ECO:0000256" key="16">
    <source>
        <dbReference type="SAM" id="Phobius"/>
    </source>
</evidence>
<dbReference type="Pfam" id="PF04137">
    <property type="entry name" value="ERO1"/>
    <property type="match status" value="1"/>
</dbReference>
<keyword evidence="9" id="KW-0274">FAD</keyword>
<evidence type="ECO:0000256" key="15">
    <source>
        <dbReference type="ARBA" id="ARBA00023284"/>
    </source>
</evidence>
<keyword evidence="7" id="KW-0732">Signal</keyword>
<evidence type="ECO:0000256" key="10">
    <source>
        <dbReference type="ARBA" id="ARBA00022982"/>
    </source>
</evidence>
<dbReference type="SUPFAM" id="SSF110019">
    <property type="entry name" value="ERO1-like"/>
    <property type="match status" value="1"/>
</dbReference>
<comment type="subcellular location">
    <subcellularLocation>
        <location evidence="2">Endoplasmic reticulum membrane</location>
        <topology evidence="2">Peripheral membrane protein</topology>
        <orientation evidence="2">Lumenal side</orientation>
    </subcellularLocation>
</comment>
<evidence type="ECO:0000256" key="14">
    <source>
        <dbReference type="ARBA" id="ARBA00023180"/>
    </source>
</evidence>
<keyword evidence="11" id="KW-0560">Oxidoreductase</keyword>
<keyword evidence="13" id="KW-1015">Disulfide bond</keyword>
<dbReference type="AlphaFoldDB" id="A0A1W0E6H8"/>
<comment type="subunit">
    <text evidence="4">May function both as a monomer and a homodimer.</text>
</comment>
<keyword evidence="16" id="KW-0812">Transmembrane</keyword>
<protein>
    <submittedName>
        <fullName evidence="17">AERO1</fullName>
    </submittedName>
</protein>
<evidence type="ECO:0000256" key="1">
    <source>
        <dbReference type="ARBA" id="ARBA00001974"/>
    </source>
</evidence>
<evidence type="ECO:0000256" key="3">
    <source>
        <dbReference type="ARBA" id="ARBA00008277"/>
    </source>
</evidence>
<feature type="transmembrane region" description="Helical" evidence="16">
    <location>
        <begin position="298"/>
        <end position="321"/>
    </location>
</feature>
<gene>
    <name evidence="17" type="primary">AERO1</name>
    <name evidence="17" type="ORF">EHP00_213</name>
</gene>